<feature type="region of interest" description="Disordered" evidence="8">
    <location>
        <begin position="1"/>
        <end position="90"/>
    </location>
</feature>
<dbReference type="OrthoDB" id="3981246at2759"/>
<feature type="compositionally biased region" description="Polar residues" evidence="8">
    <location>
        <begin position="37"/>
        <end position="46"/>
    </location>
</feature>
<dbReference type="RefSeq" id="XP_019038569.1">
    <property type="nucleotide sequence ID" value="XM_019184180.1"/>
</dbReference>
<evidence type="ECO:0000256" key="8">
    <source>
        <dbReference type="SAM" id="MobiDB-lite"/>
    </source>
</evidence>
<keyword evidence="7" id="KW-0539">Nucleus</keyword>
<evidence type="ECO:0000259" key="9">
    <source>
        <dbReference type="SMART" id="SM01312"/>
    </source>
</evidence>
<evidence type="ECO:0000256" key="2">
    <source>
        <dbReference type="ARBA" id="ARBA00004123"/>
    </source>
</evidence>
<dbReference type="GO" id="GO:0005737">
    <property type="term" value="C:cytoplasm"/>
    <property type="evidence" value="ECO:0007669"/>
    <property type="project" value="UniProtKB-SubCell"/>
</dbReference>
<evidence type="ECO:0000256" key="4">
    <source>
        <dbReference type="ARBA" id="ARBA00009461"/>
    </source>
</evidence>
<dbReference type="GO" id="GO:0005634">
    <property type="term" value="C:nucleus"/>
    <property type="evidence" value="ECO:0007669"/>
    <property type="project" value="UniProtKB-SubCell"/>
</dbReference>
<dbReference type="GeneID" id="30201426"/>
<dbReference type="AlphaFoldDB" id="A0A1E3P387"/>
<evidence type="ECO:0000256" key="5">
    <source>
        <dbReference type="ARBA" id="ARBA00015162"/>
    </source>
</evidence>
<evidence type="ECO:0000256" key="3">
    <source>
        <dbReference type="ARBA" id="ARBA00004496"/>
    </source>
</evidence>
<evidence type="ECO:0000256" key="1">
    <source>
        <dbReference type="ARBA" id="ARBA00002738"/>
    </source>
</evidence>
<feature type="domain" description="Restriction of telomere capping protein 4 C-terminal" evidence="9">
    <location>
        <begin position="361"/>
        <end position="484"/>
    </location>
</feature>
<dbReference type="PANTHER" id="PTHR41391:SF1">
    <property type="entry name" value="RESTRICTION OF TELOMERE CAPPING PROTEIN 4"/>
    <property type="match status" value="1"/>
</dbReference>
<dbReference type="SMART" id="SM01312">
    <property type="entry name" value="RTC4"/>
    <property type="match status" value="1"/>
</dbReference>
<protein>
    <recommendedName>
        <fullName evidence="5">Restriction of telomere capping protein 4</fullName>
    </recommendedName>
</protein>
<comment type="function">
    <text evidence="1">May be involved in a process influencing telomere capping.</text>
</comment>
<comment type="similarity">
    <text evidence="4">Belongs to the RTC4 family.</text>
</comment>
<organism evidence="10 11">
    <name type="scientific">Wickerhamomyces anomalus (strain ATCC 58044 / CBS 1984 / NCYC 433 / NRRL Y-366-8)</name>
    <name type="common">Yeast</name>
    <name type="synonym">Hansenula anomala</name>
    <dbReference type="NCBI Taxonomy" id="683960"/>
    <lineage>
        <taxon>Eukaryota</taxon>
        <taxon>Fungi</taxon>
        <taxon>Dikarya</taxon>
        <taxon>Ascomycota</taxon>
        <taxon>Saccharomycotina</taxon>
        <taxon>Saccharomycetes</taxon>
        <taxon>Phaffomycetales</taxon>
        <taxon>Wickerhamomycetaceae</taxon>
        <taxon>Wickerhamomyces</taxon>
    </lineage>
</organism>
<comment type="subcellular location">
    <subcellularLocation>
        <location evidence="3">Cytoplasm</location>
    </subcellularLocation>
    <subcellularLocation>
        <location evidence="2">Nucleus</location>
    </subcellularLocation>
</comment>
<keyword evidence="6" id="KW-0963">Cytoplasm</keyword>
<sequence length="487" mass="54969">MGGHYGAKMNGQQTLNMAPKGPNLLMQRRGGPILGSIKSNKTYGSNRSHKDQKTKSVSRAYIVSSDEEEEDARPKKMSKVDAISVDDEDDDDIEVLKDTNSDVSEDEQERKVKTFKRSRKDGTTDLFGGFKSNAVKKVKTDKNGKIEDKYKLPKDDFGQKIKQRKLPIAMPFSKSTIGKKKKDEDEGLDAFMTEEERKLMKGNKSLMDKLNQKPNLGDPQFNSLQKPGTSIPKKLEKEKQLKKSLTEEESKTENASNKFSKLVQGLSSTGSNEDFAKKLIKNKVVKRQEEEQERNILEIDLDEEIDSGLRNNFEEFDEEKNFRKQRKIVEKKYDGKIYPGALNKQELEAKAQKHLKCVPKILSGQIESPYYGHASDIAKNSASTVLSSSEFLRLPIGEFTIGFYGAKRQAVIASLIKNTFEDELNKALLTNRTMKFWSKDSFVLYVLACDVAVRMAASDLDISTGEAFDVLFDTVDYGKYITDPVPV</sequence>
<feature type="compositionally biased region" description="Basic and acidic residues" evidence="8">
    <location>
        <begin position="233"/>
        <end position="252"/>
    </location>
</feature>
<name>A0A1E3P387_WICAA</name>
<gene>
    <name evidence="10" type="ORF">WICANDRAFT_69714</name>
</gene>
<accession>A0A1E3P387</accession>
<reference evidence="10 11" key="1">
    <citation type="journal article" date="2016" name="Proc. Natl. Acad. Sci. U.S.A.">
        <title>Comparative genomics of biotechnologically important yeasts.</title>
        <authorList>
            <person name="Riley R."/>
            <person name="Haridas S."/>
            <person name="Wolfe K.H."/>
            <person name="Lopes M.R."/>
            <person name="Hittinger C.T."/>
            <person name="Goeker M."/>
            <person name="Salamov A.A."/>
            <person name="Wisecaver J.H."/>
            <person name="Long T.M."/>
            <person name="Calvey C.H."/>
            <person name="Aerts A.L."/>
            <person name="Barry K.W."/>
            <person name="Choi C."/>
            <person name="Clum A."/>
            <person name="Coughlan A.Y."/>
            <person name="Deshpande S."/>
            <person name="Douglass A.P."/>
            <person name="Hanson S.J."/>
            <person name="Klenk H.-P."/>
            <person name="LaButti K.M."/>
            <person name="Lapidus A."/>
            <person name="Lindquist E.A."/>
            <person name="Lipzen A.M."/>
            <person name="Meier-Kolthoff J.P."/>
            <person name="Ohm R.A."/>
            <person name="Otillar R.P."/>
            <person name="Pangilinan J.L."/>
            <person name="Peng Y."/>
            <person name="Rokas A."/>
            <person name="Rosa C.A."/>
            <person name="Scheuner C."/>
            <person name="Sibirny A.A."/>
            <person name="Slot J.C."/>
            <person name="Stielow J.B."/>
            <person name="Sun H."/>
            <person name="Kurtzman C.P."/>
            <person name="Blackwell M."/>
            <person name="Grigoriev I.V."/>
            <person name="Jeffries T.W."/>
        </authorList>
    </citation>
    <scope>NUCLEOTIDE SEQUENCE [LARGE SCALE GENOMIC DNA]</scope>
    <source>
        <strain evidence="11">ATCC 58044 / CBS 1984 / NCYC 433 / NRRL Y-366-8</strain>
    </source>
</reference>
<keyword evidence="11" id="KW-1185">Reference proteome</keyword>
<dbReference type="InterPro" id="IPR039024">
    <property type="entry name" value="RTC4"/>
</dbReference>
<evidence type="ECO:0000313" key="10">
    <source>
        <dbReference type="EMBL" id="ODQ59362.1"/>
    </source>
</evidence>
<evidence type="ECO:0000313" key="11">
    <source>
        <dbReference type="Proteomes" id="UP000094112"/>
    </source>
</evidence>
<dbReference type="Pfam" id="PF14474">
    <property type="entry name" value="RTC4"/>
    <property type="match status" value="1"/>
</dbReference>
<dbReference type="STRING" id="683960.A0A1E3P387"/>
<feature type="region of interest" description="Disordered" evidence="8">
    <location>
        <begin position="168"/>
        <end position="257"/>
    </location>
</feature>
<proteinExistence type="inferred from homology"/>
<dbReference type="InterPro" id="IPR028094">
    <property type="entry name" value="RTC4_C"/>
</dbReference>
<evidence type="ECO:0000256" key="6">
    <source>
        <dbReference type="ARBA" id="ARBA00022490"/>
    </source>
</evidence>
<dbReference type="Proteomes" id="UP000094112">
    <property type="component" value="Unassembled WGS sequence"/>
</dbReference>
<evidence type="ECO:0000256" key="7">
    <source>
        <dbReference type="ARBA" id="ARBA00023242"/>
    </source>
</evidence>
<dbReference type="EMBL" id="KV454211">
    <property type="protein sequence ID" value="ODQ59362.1"/>
    <property type="molecule type" value="Genomic_DNA"/>
</dbReference>
<dbReference type="PANTHER" id="PTHR41391">
    <property type="entry name" value="RESTRICTION OF TELOMERE CAPPING PROTEIN 4"/>
    <property type="match status" value="1"/>
</dbReference>